<keyword evidence="2" id="KW-1185">Reference proteome</keyword>
<evidence type="ECO:0000313" key="1">
    <source>
        <dbReference type="EMBL" id="KAJ1887008.1"/>
    </source>
</evidence>
<name>A0ACC1I3J3_9FUNG</name>
<evidence type="ECO:0000313" key="2">
    <source>
        <dbReference type="Proteomes" id="UP001150581"/>
    </source>
</evidence>
<protein>
    <submittedName>
        <fullName evidence="1">Uncharacterized protein</fullName>
    </submittedName>
</protein>
<reference evidence="1" key="1">
    <citation type="submission" date="2022-07" db="EMBL/GenBank/DDBJ databases">
        <title>Phylogenomic reconstructions and comparative analyses of Kickxellomycotina fungi.</title>
        <authorList>
            <person name="Reynolds N.K."/>
            <person name="Stajich J.E."/>
            <person name="Barry K."/>
            <person name="Grigoriev I.V."/>
            <person name="Crous P."/>
            <person name="Smith M.E."/>
        </authorList>
    </citation>
    <scope>NUCLEOTIDE SEQUENCE</scope>
    <source>
        <strain evidence="1">Benny 63K</strain>
    </source>
</reference>
<organism evidence="1 2">
    <name type="scientific">Kickxella alabastrina</name>
    <dbReference type="NCBI Taxonomy" id="61397"/>
    <lineage>
        <taxon>Eukaryota</taxon>
        <taxon>Fungi</taxon>
        <taxon>Fungi incertae sedis</taxon>
        <taxon>Zoopagomycota</taxon>
        <taxon>Kickxellomycotina</taxon>
        <taxon>Kickxellomycetes</taxon>
        <taxon>Kickxellales</taxon>
        <taxon>Kickxellaceae</taxon>
        <taxon>Kickxella</taxon>
    </lineage>
</organism>
<accession>A0ACC1I3J3</accession>
<feature type="non-terminal residue" evidence="1">
    <location>
        <position position="97"/>
    </location>
</feature>
<gene>
    <name evidence="1" type="ORF">LPJ66_009341</name>
</gene>
<proteinExistence type="predicted"/>
<dbReference type="EMBL" id="JANBPG010002110">
    <property type="protein sequence ID" value="KAJ1887008.1"/>
    <property type="molecule type" value="Genomic_DNA"/>
</dbReference>
<dbReference type="Proteomes" id="UP001150581">
    <property type="component" value="Unassembled WGS sequence"/>
</dbReference>
<comment type="caution">
    <text evidence="1">The sequence shown here is derived from an EMBL/GenBank/DDBJ whole genome shotgun (WGS) entry which is preliminary data.</text>
</comment>
<sequence>MTNTEWTGRKVRDTFVEYFESQGHKFVPSSPTVPHDDPTLLFANAGMNQYKPIFQGTVDPASDFAKLTRACNSQKCIRAGGKHNDLDDVGKDVYHHT</sequence>